<protein>
    <submittedName>
        <fullName evidence="1">Uncharacterized protein</fullName>
    </submittedName>
</protein>
<accession>A0A1D8TYB9</accession>
<sequence>MHNNLIIIIKYRQGSRGGCISLKLFDSVVRYGVGYFNGGEEVENQGEPTPNAPYAKFTTRTDFYSLLGNQV</sequence>
<dbReference type="EMBL" id="CP017599">
    <property type="protein sequence ID" value="AOX02555.1"/>
    <property type="molecule type" value="Genomic_DNA"/>
</dbReference>
<reference evidence="2" key="1">
    <citation type="submission" date="2016-10" db="EMBL/GenBank/DDBJ databases">
        <title>Comparative genomics uncovers the prolific and rare metabolic potential of the cyanobacterial genus Moorea.</title>
        <authorList>
            <person name="Leao T."/>
            <person name="Castelao G."/>
            <person name="Korobeynikov A."/>
            <person name="Monroe E.A."/>
            <person name="Podell S."/>
            <person name="Glukhov E."/>
            <person name="Allen E."/>
            <person name="Gerwick W.H."/>
            <person name="Gerwick L."/>
        </authorList>
    </citation>
    <scope>NUCLEOTIDE SEQUENCE [LARGE SCALE GENOMIC DNA]</scope>
    <source>
        <strain evidence="2">PAL-8-15-08-1</strain>
    </source>
</reference>
<proteinExistence type="predicted"/>
<gene>
    <name evidence="1" type="ORF">BJP34_26705</name>
</gene>
<dbReference type="AlphaFoldDB" id="A0A1D8TYB9"/>
<evidence type="ECO:0000313" key="2">
    <source>
        <dbReference type="Proteomes" id="UP000177870"/>
    </source>
</evidence>
<evidence type="ECO:0000313" key="1">
    <source>
        <dbReference type="EMBL" id="AOX02555.1"/>
    </source>
</evidence>
<organism evidence="1 2">
    <name type="scientific">Moorena producens PAL-8-15-08-1</name>
    <dbReference type="NCBI Taxonomy" id="1458985"/>
    <lineage>
        <taxon>Bacteria</taxon>
        <taxon>Bacillati</taxon>
        <taxon>Cyanobacteriota</taxon>
        <taxon>Cyanophyceae</taxon>
        <taxon>Coleofasciculales</taxon>
        <taxon>Coleofasciculaceae</taxon>
        <taxon>Moorena</taxon>
    </lineage>
</organism>
<name>A0A1D8TYB9_9CYAN</name>
<dbReference type="RefSeq" id="WP_070394960.1">
    <property type="nucleotide sequence ID" value="NZ_CP017599.1"/>
</dbReference>
<dbReference type="KEGG" id="mpro:BJP34_26705"/>
<dbReference type="Proteomes" id="UP000177870">
    <property type="component" value="Chromosome"/>
</dbReference>